<organism evidence="1 2">
    <name type="scientific">Colocasia esculenta</name>
    <name type="common">Wild taro</name>
    <name type="synonym">Arum esculentum</name>
    <dbReference type="NCBI Taxonomy" id="4460"/>
    <lineage>
        <taxon>Eukaryota</taxon>
        <taxon>Viridiplantae</taxon>
        <taxon>Streptophyta</taxon>
        <taxon>Embryophyta</taxon>
        <taxon>Tracheophyta</taxon>
        <taxon>Spermatophyta</taxon>
        <taxon>Magnoliopsida</taxon>
        <taxon>Liliopsida</taxon>
        <taxon>Araceae</taxon>
        <taxon>Aroideae</taxon>
        <taxon>Colocasieae</taxon>
        <taxon>Colocasia</taxon>
    </lineage>
</organism>
<name>A0A843XWQ7_COLES</name>
<dbReference type="AlphaFoldDB" id="A0A843XWQ7"/>
<evidence type="ECO:0000313" key="1">
    <source>
        <dbReference type="EMBL" id="MQM23472.1"/>
    </source>
</evidence>
<comment type="caution">
    <text evidence="1">The sequence shown here is derived from an EMBL/GenBank/DDBJ whole genome shotgun (WGS) entry which is preliminary data.</text>
</comment>
<accession>A0A843XWQ7</accession>
<dbReference type="EMBL" id="NMUH01016459">
    <property type="protein sequence ID" value="MQM23472.1"/>
    <property type="molecule type" value="Genomic_DNA"/>
</dbReference>
<proteinExistence type="predicted"/>
<evidence type="ECO:0000313" key="2">
    <source>
        <dbReference type="Proteomes" id="UP000652761"/>
    </source>
</evidence>
<dbReference type="Proteomes" id="UP000652761">
    <property type="component" value="Unassembled WGS sequence"/>
</dbReference>
<sequence>MAPSSAVKIPGWQRDPMLLSYVGGSICAAKSRKKLREALRRCELCEAPVRSTSARSGCRGVCCDLGRSFVKLPCGADTGDGAAEAVRTSPGHAQQWWRARAVWCCCGARAYSLCAEDQAGAGRVIRIWRCDVGTPAGVR</sequence>
<protein>
    <submittedName>
        <fullName evidence="1">Uncharacterized protein</fullName>
    </submittedName>
</protein>
<keyword evidence="2" id="KW-1185">Reference proteome</keyword>
<reference evidence="1" key="1">
    <citation type="submission" date="2017-07" db="EMBL/GenBank/DDBJ databases">
        <title>Taro Niue Genome Assembly and Annotation.</title>
        <authorList>
            <person name="Atibalentja N."/>
            <person name="Keating K."/>
            <person name="Fields C.J."/>
        </authorList>
    </citation>
    <scope>NUCLEOTIDE SEQUENCE</scope>
    <source>
        <strain evidence="1">Niue_2</strain>
        <tissue evidence="1">Leaf</tissue>
    </source>
</reference>
<gene>
    <name evidence="1" type="ORF">Taro_056536</name>
</gene>